<comment type="catalytic activity">
    <reaction evidence="1">
        <text>ATP + protein L-histidine = ADP + protein N-phospho-L-histidine.</text>
        <dbReference type="EC" id="2.7.13.3"/>
    </reaction>
</comment>
<dbReference type="CDD" id="cd06225">
    <property type="entry name" value="HAMP"/>
    <property type="match status" value="1"/>
</dbReference>
<dbReference type="GO" id="GO:0016036">
    <property type="term" value="P:cellular response to phosphate starvation"/>
    <property type="evidence" value="ECO:0007669"/>
    <property type="project" value="TreeGrafter"/>
</dbReference>
<reference evidence="11 12" key="1">
    <citation type="submission" date="2016-10" db="EMBL/GenBank/DDBJ databases">
        <authorList>
            <person name="de Groot N.N."/>
        </authorList>
    </citation>
    <scope>NUCLEOTIDE SEQUENCE [LARGE SCALE GENOMIC DNA]</scope>
    <source>
        <strain evidence="11 12">DSM 15827</strain>
    </source>
</reference>
<proteinExistence type="predicted"/>
<dbReference type="PROSITE" id="PS50885">
    <property type="entry name" value="HAMP"/>
    <property type="match status" value="1"/>
</dbReference>
<dbReference type="Proteomes" id="UP000198556">
    <property type="component" value="Unassembled WGS sequence"/>
</dbReference>
<evidence type="ECO:0000256" key="1">
    <source>
        <dbReference type="ARBA" id="ARBA00000085"/>
    </source>
</evidence>
<evidence type="ECO:0000256" key="5">
    <source>
        <dbReference type="ARBA" id="ARBA00022679"/>
    </source>
</evidence>
<dbReference type="GO" id="GO:0004721">
    <property type="term" value="F:phosphoprotein phosphatase activity"/>
    <property type="evidence" value="ECO:0007669"/>
    <property type="project" value="TreeGrafter"/>
</dbReference>
<dbReference type="GO" id="GO:0000155">
    <property type="term" value="F:phosphorelay sensor kinase activity"/>
    <property type="evidence" value="ECO:0007669"/>
    <property type="project" value="InterPro"/>
</dbReference>
<dbReference type="AlphaFoldDB" id="A0A1H9I8H8"/>
<dbReference type="RefSeq" id="WP_089745991.1">
    <property type="nucleotide sequence ID" value="NZ_FOGF01000005.1"/>
</dbReference>
<dbReference type="InterPro" id="IPR003594">
    <property type="entry name" value="HATPase_dom"/>
</dbReference>
<dbReference type="SUPFAM" id="SSF47384">
    <property type="entry name" value="Homodimeric domain of signal transducing histidine kinase"/>
    <property type="match status" value="1"/>
</dbReference>
<keyword evidence="5" id="KW-0808">Transferase</keyword>
<dbReference type="PROSITE" id="PS50109">
    <property type="entry name" value="HIS_KIN"/>
    <property type="match status" value="1"/>
</dbReference>
<dbReference type="InterPro" id="IPR036890">
    <property type="entry name" value="HATPase_C_sf"/>
</dbReference>
<evidence type="ECO:0000256" key="2">
    <source>
        <dbReference type="ARBA" id="ARBA00004370"/>
    </source>
</evidence>
<accession>A0A1H9I8H8</accession>
<dbReference type="InterPro" id="IPR005467">
    <property type="entry name" value="His_kinase_dom"/>
</dbReference>
<dbReference type="EMBL" id="FOGF01000005">
    <property type="protein sequence ID" value="SEQ71031.1"/>
    <property type="molecule type" value="Genomic_DNA"/>
</dbReference>
<evidence type="ECO:0000256" key="8">
    <source>
        <dbReference type="SAM" id="Phobius"/>
    </source>
</evidence>
<dbReference type="OrthoDB" id="9806130at2"/>
<dbReference type="STRING" id="137733.SAMN05421767_1053"/>
<protein>
    <recommendedName>
        <fullName evidence="3">histidine kinase</fullName>
        <ecNumber evidence="3">2.7.13.3</ecNumber>
    </recommendedName>
</protein>
<gene>
    <name evidence="11" type="ORF">SAMN05421767_1053</name>
</gene>
<dbReference type="Pfam" id="PF02518">
    <property type="entry name" value="HATPase_c"/>
    <property type="match status" value="1"/>
</dbReference>
<name>A0A1H9I8H8_9LACT</name>
<keyword evidence="8" id="KW-0472">Membrane</keyword>
<dbReference type="CDD" id="cd00082">
    <property type="entry name" value="HisKA"/>
    <property type="match status" value="1"/>
</dbReference>
<dbReference type="InterPro" id="IPR004358">
    <property type="entry name" value="Sig_transdc_His_kin-like_C"/>
</dbReference>
<dbReference type="Gene3D" id="1.10.287.130">
    <property type="match status" value="1"/>
</dbReference>
<feature type="transmembrane region" description="Helical" evidence="8">
    <location>
        <begin position="54"/>
        <end position="78"/>
    </location>
</feature>
<dbReference type="EC" id="2.7.13.3" evidence="3"/>
<dbReference type="Gene3D" id="3.30.565.10">
    <property type="entry name" value="Histidine kinase-like ATPase, C-terminal domain"/>
    <property type="match status" value="1"/>
</dbReference>
<keyword evidence="6 11" id="KW-0418">Kinase</keyword>
<dbReference type="SMART" id="SM00388">
    <property type="entry name" value="HisKA"/>
    <property type="match status" value="1"/>
</dbReference>
<feature type="domain" description="HAMP" evidence="10">
    <location>
        <begin position="78"/>
        <end position="125"/>
    </location>
</feature>
<dbReference type="PANTHER" id="PTHR45453">
    <property type="entry name" value="PHOSPHATE REGULON SENSOR PROTEIN PHOR"/>
    <property type="match status" value="1"/>
</dbReference>
<feature type="domain" description="Histidine kinase" evidence="9">
    <location>
        <begin position="133"/>
        <end position="346"/>
    </location>
</feature>
<evidence type="ECO:0000259" key="10">
    <source>
        <dbReference type="PROSITE" id="PS50885"/>
    </source>
</evidence>
<evidence type="ECO:0000256" key="3">
    <source>
        <dbReference type="ARBA" id="ARBA00012438"/>
    </source>
</evidence>
<keyword evidence="8" id="KW-1133">Transmembrane helix</keyword>
<dbReference type="SMART" id="SM00387">
    <property type="entry name" value="HATPase_c"/>
    <property type="match status" value="1"/>
</dbReference>
<organism evidence="11 12">
    <name type="scientific">Granulicatella balaenopterae</name>
    <dbReference type="NCBI Taxonomy" id="137733"/>
    <lineage>
        <taxon>Bacteria</taxon>
        <taxon>Bacillati</taxon>
        <taxon>Bacillota</taxon>
        <taxon>Bacilli</taxon>
        <taxon>Lactobacillales</taxon>
        <taxon>Carnobacteriaceae</taxon>
        <taxon>Granulicatella</taxon>
    </lineage>
</organism>
<comment type="subcellular location">
    <subcellularLocation>
        <location evidence="2">Membrane</location>
    </subcellularLocation>
</comment>
<evidence type="ECO:0000256" key="4">
    <source>
        <dbReference type="ARBA" id="ARBA00022553"/>
    </source>
</evidence>
<dbReference type="InterPro" id="IPR050351">
    <property type="entry name" value="BphY/WalK/GraS-like"/>
</dbReference>
<dbReference type="PRINTS" id="PR00344">
    <property type="entry name" value="BCTRLSENSOR"/>
</dbReference>
<dbReference type="GO" id="GO:0005886">
    <property type="term" value="C:plasma membrane"/>
    <property type="evidence" value="ECO:0007669"/>
    <property type="project" value="TreeGrafter"/>
</dbReference>
<feature type="transmembrane region" description="Helical" evidence="8">
    <location>
        <begin position="12"/>
        <end position="34"/>
    </location>
</feature>
<dbReference type="InterPro" id="IPR036097">
    <property type="entry name" value="HisK_dim/P_sf"/>
</dbReference>
<keyword evidence="8" id="KW-0812">Transmembrane</keyword>
<sequence>MFKKYGIKIQLTIYTAILLLTSNILLLVSFYFFINNFDQFQFINMNSFIFQSIGILLVESLISIWITYVVLSDLFICLNSLSSHMNKVNKQNIVQKIEINSKIREVESLINSFNSMMNKIEEAFNTQKNFSNYIAHELRTPLAAIQMDIGVYKHQQKTPLPIIDDIEFQIDKMTNLVNKILELTKIQQTKLYDIVLLDLLFEELFDDLERTIKKKKILFDIQYENYHNKHNLKVLGDHTLLYQAFLNMLENSIKYNQESGKIFIYISDKNNLIKIKIKDSGYGIKKEDSDWIFEPFYREKHIGTSKKGYGIGLAITKKVIEHHGGNIYCNPQEKGSEFDIFLPKYS</sequence>
<dbReference type="Pfam" id="PF00512">
    <property type="entry name" value="HisKA"/>
    <property type="match status" value="1"/>
</dbReference>
<dbReference type="CDD" id="cd00075">
    <property type="entry name" value="HATPase"/>
    <property type="match status" value="1"/>
</dbReference>
<evidence type="ECO:0000259" key="9">
    <source>
        <dbReference type="PROSITE" id="PS50109"/>
    </source>
</evidence>
<dbReference type="InterPro" id="IPR003660">
    <property type="entry name" value="HAMP_dom"/>
</dbReference>
<evidence type="ECO:0000256" key="7">
    <source>
        <dbReference type="ARBA" id="ARBA00023012"/>
    </source>
</evidence>
<dbReference type="PANTHER" id="PTHR45453:SF1">
    <property type="entry name" value="PHOSPHATE REGULON SENSOR PROTEIN PHOR"/>
    <property type="match status" value="1"/>
</dbReference>
<dbReference type="SUPFAM" id="SSF55874">
    <property type="entry name" value="ATPase domain of HSP90 chaperone/DNA topoisomerase II/histidine kinase"/>
    <property type="match status" value="1"/>
</dbReference>
<dbReference type="InterPro" id="IPR003661">
    <property type="entry name" value="HisK_dim/P_dom"/>
</dbReference>
<keyword evidence="12" id="KW-1185">Reference proteome</keyword>
<keyword evidence="7" id="KW-0902">Two-component regulatory system</keyword>
<evidence type="ECO:0000256" key="6">
    <source>
        <dbReference type="ARBA" id="ARBA00022777"/>
    </source>
</evidence>
<keyword evidence="4" id="KW-0597">Phosphoprotein</keyword>
<evidence type="ECO:0000313" key="11">
    <source>
        <dbReference type="EMBL" id="SEQ71031.1"/>
    </source>
</evidence>
<evidence type="ECO:0000313" key="12">
    <source>
        <dbReference type="Proteomes" id="UP000198556"/>
    </source>
</evidence>